<sequence>MNMGSTKEEHEEAEKVEPVVNPTDDVESQKSLGLQRVSSRISTHDAVASHDRYHEQGDEVYQKFSSSRKKIIVVVVAFCGLLSPISSTSVVSAAPEVVSTYHTTGTIFNLSNALYLFFMGLSPLVYGPASQAFGRKPIMLLCAVTFTVFSIATAVAPNLASYFVFRILTAFQGTSWGLGSTVIGDIYAPVERGTAYSFFSLGTLVGPAFGPFIAGLIVTYQSWRVIFYFQGALAAVGTLAIFFLLPETIHQKRSDELAGLTKLQKAGRICSWMNPIRVVTLLLRPNLLIVGLASSALTWNMYALLTPIRYVLNPAFNLTSPLQSGLFYLAPGFGYLFGALFGGRWADRVVKKNIDRRGVRIPEDRLRSALTNLGLVTPACMLIYGWSIEKQFGGIALPGVAQLFCFPSLNTYCLDVMPGRSSEVVASNYFLRYTFAAAASAACLPMIEGIGVGWTNVVSAVFVMAAAGGVLAVTIIWEAIRTSCSHQHILGLDQGEGSGIVPGRRCAAR</sequence>
<dbReference type="AlphaFoldDB" id="A0A6J3LWQ2"/>
<evidence type="ECO:0000313" key="8">
    <source>
        <dbReference type="Proteomes" id="UP000504637"/>
    </source>
</evidence>
<feature type="transmembrane region" description="Helical" evidence="6">
    <location>
        <begin position="366"/>
        <end position="386"/>
    </location>
</feature>
<dbReference type="PROSITE" id="PS50850">
    <property type="entry name" value="MFS"/>
    <property type="match status" value="1"/>
</dbReference>
<organism evidence="9">
    <name type="scientific">Dissoconium aciculare CBS 342.82</name>
    <dbReference type="NCBI Taxonomy" id="1314786"/>
    <lineage>
        <taxon>Eukaryota</taxon>
        <taxon>Fungi</taxon>
        <taxon>Dikarya</taxon>
        <taxon>Ascomycota</taxon>
        <taxon>Pezizomycotina</taxon>
        <taxon>Dothideomycetes</taxon>
        <taxon>Dothideomycetidae</taxon>
        <taxon>Mycosphaerellales</taxon>
        <taxon>Dissoconiaceae</taxon>
        <taxon>Dissoconium</taxon>
    </lineage>
</organism>
<name>A0A6J3LWQ2_9PEZI</name>
<feature type="transmembrane region" description="Helical" evidence="6">
    <location>
        <begin position="163"/>
        <end position="183"/>
    </location>
</feature>
<dbReference type="PANTHER" id="PTHR23502:SF64">
    <property type="entry name" value="TRANSPORTER, PUTATIVE (AFU_ORTHOLOGUE AFUA_3G11760)-RELATED"/>
    <property type="match status" value="1"/>
</dbReference>
<reference evidence="9" key="2">
    <citation type="submission" date="2020-04" db="EMBL/GenBank/DDBJ databases">
        <authorList>
            <consortium name="NCBI Genome Project"/>
        </authorList>
    </citation>
    <scope>NUCLEOTIDE SEQUENCE</scope>
    <source>
        <strain evidence="9">CBS 342.82</strain>
    </source>
</reference>
<evidence type="ECO:0000256" key="2">
    <source>
        <dbReference type="ARBA" id="ARBA00022692"/>
    </source>
</evidence>
<dbReference type="Pfam" id="PF07690">
    <property type="entry name" value="MFS_1"/>
    <property type="match status" value="1"/>
</dbReference>
<feature type="transmembrane region" description="Helical" evidence="6">
    <location>
        <begin position="71"/>
        <end position="94"/>
    </location>
</feature>
<evidence type="ECO:0000313" key="9">
    <source>
        <dbReference type="RefSeq" id="XP_033456760.1"/>
    </source>
</evidence>
<keyword evidence="8" id="KW-1185">Reference proteome</keyword>
<feature type="region of interest" description="Disordered" evidence="5">
    <location>
        <begin position="1"/>
        <end position="32"/>
    </location>
</feature>
<dbReference type="InterPro" id="IPR020846">
    <property type="entry name" value="MFS_dom"/>
</dbReference>
<dbReference type="GeneID" id="54364666"/>
<feature type="transmembrane region" description="Helical" evidence="6">
    <location>
        <begin position="226"/>
        <end position="245"/>
    </location>
</feature>
<dbReference type="Proteomes" id="UP000504637">
    <property type="component" value="Unplaced"/>
</dbReference>
<feature type="transmembrane region" description="Helical" evidence="6">
    <location>
        <begin position="453"/>
        <end position="477"/>
    </location>
</feature>
<feature type="transmembrane region" description="Helical" evidence="6">
    <location>
        <begin position="429"/>
        <end position="447"/>
    </location>
</feature>
<dbReference type="Gene3D" id="1.20.1250.20">
    <property type="entry name" value="MFS general substrate transporter like domains"/>
    <property type="match status" value="1"/>
</dbReference>
<evidence type="ECO:0000256" key="1">
    <source>
        <dbReference type="ARBA" id="ARBA00004141"/>
    </source>
</evidence>
<proteinExistence type="predicted"/>
<dbReference type="InterPro" id="IPR036259">
    <property type="entry name" value="MFS_trans_sf"/>
</dbReference>
<evidence type="ECO:0000256" key="5">
    <source>
        <dbReference type="SAM" id="MobiDB-lite"/>
    </source>
</evidence>
<keyword evidence="3 6" id="KW-1133">Transmembrane helix</keyword>
<dbReference type="GO" id="GO:0005886">
    <property type="term" value="C:plasma membrane"/>
    <property type="evidence" value="ECO:0007669"/>
    <property type="project" value="TreeGrafter"/>
</dbReference>
<evidence type="ECO:0000256" key="4">
    <source>
        <dbReference type="ARBA" id="ARBA00023136"/>
    </source>
</evidence>
<evidence type="ECO:0000256" key="6">
    <source>
        <dbReference type="SAM" id="Phobius"/>
    </source>
</evidence>
<dbReference type="RefSeq" id="XP_033456760.1">
    <property type="nucleotide sequence ID" value="XM_033606866.1"/>
</dbReference>
<dbReference type="SUPFAM" id="SSF103473">
    <property type="entry name" value="MFS general substrate transporter"/>
    <property type="match status" value="1"/>
</dbReference>
<keyword evidence="4 6" id="KW-0472">Membrane</keyword>
<evidence type="ECO:0000256" key="3">
    <source>
        <dbReference type="ARBA" id="ARBA00022989"/>
    </source>
</evidence>
<feature type="transmembrane region" description="Helical" evidence="6">
    <location>
        <begin position="287"/>
        <end position="305"/>
    </location>
</feature>
<gene>
    <name evidence="9" type="ORF">K489DRAFT_396147</name>
</gene>
<reference evidence="9" key="1">
    <citation type="submission" date="2020-01" db="EMBL/GenBank/DDBJ databases">
        <authorList>
            <consortium name="DOE Joint Genome Institute"/>
            <person name="Haridas S."/>
            <person name="Albert R."/>
            <person name="Binder M."/>
            <person name="Bloem J."/>
            <person name="Labutti K."/>
            <person name="Salamov A."/>
            <person name="Andreopoulos B."/>
            <person name="Baker S.E."/>
            <person name="Barry K."/>
            <person name="Bills G."/>
            <person name="Bluhm B.H."/>
            <person name="Cannon C."/>
            <person name="Castanera R."/>
            <person name="Culley D.E."/>
            <person name="Daum C."/>
            <person name="Ezra D."/>
            <person name="Gonzalez J.B."/>
            <person name="Henrissat B."/>
            <person name="Kuo A."/>
            <person name="Liang C."/>
            <person name="Lipzen A."/>
            <person name="Lutzoni F."/>
            <person name="Magnuson J."/>
            <person name="Mondo S."/>
            <person name="Nolan M."/>
            <person name="Ohm R."/>
            <person name="Pangilinan J."/>
            <person name="Park H.-J."/>
            <person name="Ramirez L."/>
            <person name="Alfaro M."/>
            <person name="Sun H."/>
            <person name="Tritt A."/>
            <person name="Yoshinaga Y."/>
            <person name="Zwiers L.-H."/>
            <person name="Turgeon B.G."/>
            <person name="Goodwin S.B."/>
            <person name="Spatafora J.W."/>
            <person name="Crous P.W."/>
            <person name="Grigoriev I.V."/>
        </authorList>
    </citation>
    <scope>NUCLEOTIDE SEQUENCE</scope>
    <source>
        <strain evidence="9">CBS 342.82</strain>
    </source>
</reference>
<keyword evidence="2 6" id="KW-0812">Transmembrane</keyword>
<dbReference type="GO" id="GO:0022857">
    <property type="term" value="F:transmembrane transporter activity"/>
    <property type="evidence" value="ECO:0007669"/>
    <property type="project" value="InterPro"/>
</dbReference>
<comment type="subcellular location">
    <subcellularLocation>
        <location evidence="1">Membrane</location>
        <topology evidence="1">Multi-pass membrane protein</topology>
    </subcellularLocation>
</comment>
<feature type="transmembrane region" description="Helical" evidence="6">
    <location>
        <begin position="106"/>
        <end position="126"/>
    </location>
</feature>
<accession>A0A6J3LWQ2</accession>
<feature type="transmembrane region" description="Helical" evidence="6">
    <location>
        <begin position="392"/>
        <end position="417"/>
    </location>
</feature>
<dbReference type="PANTHER" id="PTHR23502">
    <property type="entry name" value="MAJOR FACILITATOR SUPERFAMILY"/>
    <property type="match status" value="1"/>
</dbReference>
<feature type="compositionally biased region" description="Basic and acidic residues" evidence="5">
    <location>
        <begin position="1"/>
        <end position="17"/>
    </location>
</feature>
<evidence type="ECO:0000259" key="7">
    <source>
        <dbReference type="PROSITE" id="PS50850"/>
    </source>
</evidence>
<feature type="transmembrane region" description="Helical" evidence="6">
    <location>
        <begin position="195"/>
        <end position="220"/>
    </location>
</feature>
<protein>
    <submittedName>
        <fullName evidence="9">MFS general substrate transporter</fullName>
    </submittedName>
</protein>
<feature type="domain" description="Major facilitator superfamily (MFS) profile" evidence="7">
    <location>
        <begin position="72"/>
        <end position="484"/>
    </location>
</feature>
<feature type="transmembrane region" description="Helical" evidence="6">
    <location>
        <begin position="138"/>
        <end position="157"/>
    </location>
</feature>
<reference evidence="9" key="3">
    <citation type="submission" date="2025-08" db="UniProtKB">
        <authorList>
            <consortium name="RefSeq"/>
        </authorList>
    </citation>
    <scope>IDENTIFICATION</scope>
    <source>
        <strain evidence="9">CBS 342.82</strain>
    </source>
</reference>
<feature type="transmembrane region" description="Helical" evidence="6">
    <location>
        <begin position="325"/>
        <end position="346"/>
    </location>
</feature>
<dbReference type="OrthoDB" id="3066029at2759"/>
<dbReference type="InterPro" id="IPR011701">
    <property type="entry name" value="MFS"/>
</dbReference>